<comment type="caution">
    <text evidence="2">The sequence shown here is derived from an EMBL/GenBank/DDBJ whole genome shotgun (WGS) entry which is preliminary data.</text>
</comment>
<keyword evidence="3" id="KW-1185">Reference proteome</keyword>
<feature type="region of interest" description="Disordered" evidence="1">
    <location>
        <begin position="85"/>
        <end position="104"/>
    </location>
</feature>
<protein>
    <submittedName>
        <fullName evidence="2">Uncharacterized protein</fullName>
    </submittedName>
</protein>
<feature type="region of interest" description="Disordered" evidence="1">
    <location>
        <begin position="1"/>
        <end position="40"/>
    </location>
</feature>
<name>A0ABR2H553_9EUKA</name>
<gene>
    <name evidence="2" type="ORF">M9Y10_026958</name>
</gene>
<reference evidence="2 3" key="1">
    <citation type="submission" date="2024-04" db="EMBL/GenBank/DDBJ databases">
        <title>Tritrichomonas musculus Genome.</title>
        <authorList>
            <person name="Alves-Ferreira E."/>
            <person name="Grigg M."/>
            <person name="Lorenzi H."/>
            <person name="Galac M."/>
        </authorList>
    </citation>
    <scope>NUCLEOTIDE SEQUENCE [LARGE SCALE GENOMIC DNA]</scope>
    <source>
        <strain evidence="2 3">EAF2021</strain>
    </source>
</reference>
<accession>A0ABR2H553</accession>
<feature type="compositionally biased region" description="Basic and acidic residues" evidence="1">
    <location>
        <begin position="87"/>
        <end position="104"/>
    </location>
</feature>
<organism evidence="2 3">
    <name type="scientific">Tritrichomonas musculus</name>
    <dbReference type="NCBI Taxonomy" id="1915356"/>
    <lineage>
        <taxon>Eukaryota</taxon>
        <taxon>Metamonada</taxon>
        <taxon>Parabasalia</taxon>
        <taxon>Tritrichomonadida</taxon>
        <taxon>Tritrichomonadidae</taxon>
        <taxon>Tritrichomonas</taxon>
    </lineage>
</organism>
<evidence type="ECO:0000256" key="1">
    <source>
        <dbReference type="SAM" id="MobiDB-lite"/>
    </source>
</evidence>
<dbReference type="Proteomes" id="UP001470230">
    <property type="component" value="Unassembled WGS sequence"/>
</dbReference>
<feature type="compositionally biased region" description="Low complexity" evidence="1">
    <location>
        <begin position="16"/>
        <end position="40"/>
    </location>
</feature>
<evidence type="ECO:0000313" key="3">
    <source>
        <dbReference type="Proteomes" id="UP001470230"/>
    </source>
</evidence>
<evidence type="ECO:0000313" key="2">
    <source>
        <dbReference type="EMBL" id="KAK8841344.1"/>
    </source>
</evidence>
<sequence length="338" mass="38509">MNYRNAFERTSRLHSETASNEASSQASNETSSQESNETSSQAVVCKAAEYGSFFSDAEKNESFGHDMHDGLDPLFDQMAANNLSKSNAEEHRPTTANELEGKSEERKVKFDVQINRPNNFKPQEITFEDIDKYYFTTGFIEFILTEKFVHLYFDFDSISSEDEFISVIDWLESLKEVFGPYTYGGYANDESMSKDYEFRYFPEGKHFLSMHAIFYTTCISTSDLQAIMKHTEKNGFSTKGVHEKCDPNVYKLVPRSGKDGSRQLFRHVLSDKIGCKEPSKNHGTLIDNAKPSDHIVQIRGNEPIIYKDKWSEIFTLADALQAKNADINASNIKSNIGW</sequence>
<feature type="compositionally biased region" description="Basic and acidic residues" evidence="1">
    <location>
        <begin position="1"/>
        <end position="15"/>
    </location>
</feature>
<dbReference type="EMBL" id="JAPFFF010000041">
    <property type="protein sequence ID" value="KAK8841344.1"/>
    <property type="molecule type" value="Genomic_DNA"/>
</dbReference>
<proteinExistence type="predicted"/>